<dbReference type="Proteomes" id="UP000656042">
    <property type="component" value="Unassembled WGS sequence"/>
</dbReference>
<reference evidence="3" key="1">
    <citation type="journal article" date="2014" name="Int. J. Syst. Evol. Microbiol.">
        <title>Complete genome sequence of Corynebacterium casei LMG S-19264T (=DSM 44701T), isolated from a smear-ripened cheese.</title>
        <authorList>
            <consortium name="US DOE Joint Genome Institute (JGI-PGF)"/>
            <person name="Walter F."/>
            <person name="Albersmeier A."/>
            <person name="Kalinowski J."/>
            <person name="Ruckert C."/>
        </authorList>
    </citation>
    <scope>NUCLEOTIDE SEQUENCE</scope>
    <source>
        <strain evidence="3">CGMCC 4.7299</strain>
    </source>
</reference>
<dbReference type="Gene3D" id="3.20.20.370">
    <property type="entry name" value="Glycoside hydrolase/deacetylase"/>
    <property type="match status" value="1"/>
</dbReference>
<accession>A0A8J3C7V5</accession>
<dbReference type="NCBIfam" id="NF047446">
    <property type="entry name" value="barrel_OmpL47"/>
    <property type="match status" value="1"/>
</dbReference>
<evidence type="ECO:0000313" key="3">
    <source>
        <dbReference type="EMBL" id="GGL17172.1"/>
    </source>
</evidence>
<dbReference type="GO" id="GO:0005975">
    <property type="term" value="P:carbohydrate metabolic process"/>
    <property type="evidence" value="ECO:0007669"/>
    <property type="project" value="InterPro"/>
</dbReference>
<dbReference type="InterPro" id="IPR059177">
    <property type="entry name" value="GH29D-like_dom"/>
</dbReference>
<reference evidence="3" key="2">
    <citation type="submission" date="2020-09" db="EMBL/GenBank/DDBJ databases">
        <authorList>
            <person name="Sun Q."/>
            <person name="Zhou Y."/>
        </authorList>
    </citation>
    <scope>NUCLEOTIDE SEQUENCE</scope>
    <source>
        <strain evidence="3">CGMCC 4.7299</strain>
    </source>
</reference>
<dbReference type="InterPro" id="IPR002509">
    <property type="entry name" value="NODB_dom"/>
</dbReference>
<evidence type="ECO:0000313" key="4">
    <source>
        <dbReference type="Proteomes" id="UP000656042"/>
    </source>
</evidence>
<gene>
    <name evidence="3" type="ORF">GCM10012284_59700</name>
</gene>
<dbReference type="SUPFAM" id="SSF88713">
    <property type="entry name" value="Glycoside hydrolase/deacetylase"/>
    <property type="match status" value="1"/>
</dbReference>
<sequence>MKPLLHLPFGRRTLLAVSALLLLGAASIVPSWRGEAAAEEEVVAERSPVTVSLTYDDGTADQLAAAQIMERHGMRGTFYINSSRLGASGRLDLAEVEALQDQGHEIGGHTVTHADLPTLSPNEQARQICDDRVSLLNKGLRVTNFAYPYGDENAAVQQVVADCGYNSGRVVGGVISAGSCADCPPSEQMPPGNPYAVRTPDSVKPTTNLEDMENWVLQAEQEGGGWVVIVMHRVCDDCDPYAVTPQKLENFLTWLEPRAADGTVVRTIDQVIGGTVQPGVDGPAPASRGEMSELLRNTSMETDLNTDGVPDCWQRGGYGENTWYWTDQPEAHTGGGAMEVVVSTLGRGDRRILSPQDLGACAPRAVVGHTYDVTAWYQASGSVRMVAYYRNPNSRWVYLSQSPPLAETTEWREATWTTPAMPAGASALSVGLSLRSDGLVAGDDFSVMDSDQVDPQAALTSPVDGSRVRGTTTFTAEASDASGVGRVEFVVDGEIACTDTAAPYTCDYDSEAKPDSVIAVTARAVDTAGNIGLSEGRTFTVSNSVPLDQSAPTVALTAPVDGATVSQMVTLSAEASDNDAVSRVLFYVGDDLIGAAKSAPYTLEWDSSTLPDGAVGVQAKALDLSGNLGASTVHTVTVSNYSLDTTPPTTTATCDGQACAGGWHNRPVKIALSSADAESGVDKTVYTLDGTAPTQAHGTVYTAPFDVEGTATVTFRAWDHADNLEETHQFTQQVDLVPPTARLSEPEPEAHVTNPVYLRADVDDANGISRVYFFVDDTYLGSRTITPYRWKWDTSGFEAGSHTVRIVTEDVAGNRTSSASVPIVTG</sequence>
<dbReference type="EMBL" id="BMMX01000055">
    <property type="protein sequence ID" value="GGL17172.1"/>
    <property type="molecule type" value="Genomic_DNA"/>
</dbReference>
<evidence type="ECO:0000259" key="2">
    <source>
        <dbReference type="PROSITE" id="PS51677"/>
    </source>
</evidence>
<comment type="caution">
    <text evidence="3">The sequence shown here is derived from an EMBL/GenBank/DDBJ whole genome shotgun (WGS) entry which is preliminary data.</text>
</comment>
<dbReference type="Pfam" id="PF17957">
    <property type="entry name" value="Big_7"/>
    <property type="match status" value="3"/>
</dbReference>
<keyword evidence="1" id="KW-0732">Signal</keyword>
<feature type="domain" description="NodB homology" evidence="2">
    <location>
        <begin position="49"/>
        <end position="265"/>
    </location>
</feature>
<proteinExistence type="predicted"/>
<evidence type="ECO:0000256" key="1">
    <source>
        <dbReference type="ARBA" id="ARBA00022729"/>
    </source>
</evidence>
<keyword evidence="4" id="KW-1185">Reference proteome</keyword>
<dbReference type="InterPro" id="IPR051398">
    <property type="entry name" value="Polysacch_Deacetylase"/>
</dbReference>
<name>A0A8J3C7V5_9ACTN</name>
<dbReference type="Gene3D" id="2.60.40.10">
    <property type="entry name" value="Immunoglobulins"/>
    <property type="match status" value="3"/>
</dbReference>
<dbReference type="Pfam" id="PF01522">
    <property type="entry name" value="Polysacc_deac_1"/>
    <property type="match status" value="1"/>
</dbReference>
<dbReference type="AlphaFoldDB" id="A0A8J3C7V5"/>
<dbReference type="Gene3D" id="2.60.120.260">
    <property type="entry name" value="Galactose-binding domain-like"/>
    <property type="match status" value="1"/>
</dbReference>
<dbReference type="InterPro" id="IPR013783">
    <property type="entry name" value="Ig-like_fold"/>
</dbReference>
<dbReference type="PANTHER" id="PTHR34216">
    <property type="match status" value="1"/>
</dbReference>
<dbReference type="Pfam" id="PF13290">
    <property type="entry name" value="CHB_HEX_C_1"/>
    <property type="match status" value="1"/>
</dbReference>
<organism evidence="3 4">
    <name type="scientific">Mangrovihabitans endophyticus</name>
    <dbReference type="NCBI Taxonomy" id="1751298"/>
    <lineage>
        <taxon>Bacteria</taxon>
        <taxon>Bacillati</taxon>
        <taxon>Actinomycetota</taxon>
        <taxon>Actinomycetes</taxon>
        <taxon>Micromonosporales</taxon>
        <taxon>Micromonosporaceae</taxon>
        <taxon>Mangrovihabitans</taxon>
    </lineage>
</organism>
<dbReference type="GO" id="GO:0016810">
    <property type="term" value="F:hydrolase activity, acting on carbon-nitrogen (but not peptide) bonds"/>
    <property type="evidence" value="ECO:0007669"/>
    <property type="project" value="InterPro"/>
</dbReference>
<dbReference type="RefSeq" id="WP_189082678.1">
    <property type="nucleotide sequence ID" value="NZ_BMMX01000055.1"/>
</dbReference>
<dbReference type="CDD" id="cd10967">
    <property type="entry name" value="CE4_GLA_like_6s"/>
    <property type="match status" value="1"/>
</dbReference>
<protein>
    <recommendedName>
        <fullName evidence="2">NodB homology domain-containing protein</fullName>
    </recommendedName>
</protein>
<dbReference type="InterPro" id="IPR058094">
    <property type="entry name" value="Ig-like_OmpL47-like"/>
</dbReference>
<dbReference type="PROSITE" id="PS51677">
    <property type="entry name" value="NODB"/>
    <property type="match status" value="1"/>
</dbReference>
<dbReference type="InterPro" id="IPR011330">
    <property type="entry name" value="Glyco_hydro/deAcase_b/a-brl"/>
</dbReference>
<dbReference type="PANTHER" id="PTHR34216:SF11">
    <property type="entry name" value="CHITOOLIGOSACCHARIDE DEACETYLASE"/>
    <property type="match status" value="1"/>
</dbReference>